<dbReference type="EMBL" id="AONQ01000154">
    <property type="protein sequence ID" value="EME67539.1"/>
    <property type="molecule type" value="Genomic_DNA"/>
</dbReference>
<proteinExistence type="predicted"/>
<gene>
    <name evidence="1" type="ORF">H261_23000</name>
</gene>
<keyword evidence="2" id="KW-1185">Reference proteome</keyword>
<sequence>MSDVALTLTQARGVERLLDGGPPRVADCAAALGWPEPPLPDGVGDKAVTRIHLGSEFCETLLPSEAQLRQALGLVAAAGLDFALLTPALSDAGLAGLAALLPHLAPGTEVVANDWGTLRTLRDHRPDLIPVAGRLLCKMVKDPRLPSAEWVRLYPHGVHSGPFGAILERMGVARIEMDVPPFADAGDFRSGSARVAVHAPYGFSVKGRACRIGSLAQPPEGKFTSGQECRRECLVYVGGLSRGDAGAGDLPTFQRGNTVFYRHSPAMTAALSQALAEGWIDRLVLNGDWNENRRPH</sequence>
<name>M3A506_9PROT</name>
<comment type="caution">
    <text evidence="1">The sequence shown here is derived from an EMBL/GenBank/DDBJ whole genome shotgun (WGS) entry which is preliminary data.</text>
</comment>
<dbReference type="Proteomes" id="UP000011744">
    <property type="component" value="Unassembled WGS sequence"/>
</dbReference>
<dbReference type="STRING" id="1244869.H261_23000"/>
<dbReference type="PATRIC" id="fig|1244869.3.peg.4480"/>
<organism evidence="1 2">
    <name type="scientific">Paramagnetospirillum caucaseum</name>
    <dbReference type="NCBI Taxonomy" id="1244869"/>
    <lineage>
        <taxon>Bacteria</taxon>
        <taxon>Pseudomonadati</taxon>
        <taxon>Pseudomonadota</taxon>
        <taxon>Alphaproteobacteria</taxon>
        <taxon>Rhodospirillales</taxon>
        <taxon>Magnetospirillaceae</taxon>
        <taxon>Paramagnetospirillum</taxon>
    </lineage>
</organism>
<dbReference type="AlphaFoldDB" id="M3A506"/>
<dbReference type="eggNOG" id="COG0826">
    <property type="taxonomic scope" value="Bacteria"/>
</dbReference>
<accession>M3A506</accession>
<dbReference type="RefSeq" id="WP_008622641.1">
    <property type="nucleotide sequence ID" value="NZ_AONQ01000154.1"/>
</dbReference>
<reference evidence="1 2" key="1">
    <citation type="journal article" date="2014" name="Genome Announc.">
        <title>Draft Genome Sequence of Magnetospirillum sp. Strain SO-1, a Freshwater Magnetotactic Bacterium Isolated from the Ol'khovka River, Russia.</title>
        <authorList>
            <person name="Grouzdev D.S."/>
            <person name="Dziuba M.V."/>
            <person name="Sukhacheva M.S."/>
            <person name="Mardanov A.V."/>
            <person name="Beletskiy A.V."/>
            <person name="Kuznetsov B.B."/>
            <person name="Skryabin K.G."/>
        </authorList>
    </citation>
    <scope>NUCLEOTIDE SEQUENCE [LARGE SCALE GENOMIC DNA]</scope>
    <source>
        <strain evidence="1 2">SO-1</strain>
    </source>
</reference>
<evidence type="ECO:0000313" key="2">
    <source>
        <dbReference type="Proteomes" id="UP000011744"/>
    </source>
</evidence>
<protein>
    <submittedName>
        <fullName evidence="1">Uncharacterized protein</fullName>
    </submittedName>
</protein>
<evidence type="ECO:0000313" key="1">
    <source>
        <dbReference type="EMBL" id="EME67539.1"/>
    </source>
</evidence>
<dbReference type="OrthoDB" id="3176754at2"/>